<dbReference type="AlphaFoldDB" id="A0A5N6HCG4"/>
<sequence>MFNFLQATGIRIGGDGPWDDQVQREHRKSRQRAVQNKLEVMNKQKTIIFLFSTVLLLLPLLILSPLGSNSRSSYP</sequence>
<feature type="transmembrane region" description="Helical" evidence="1">
    <location>
        <begin position="47"/>
        <end position="66"/>
    </location>
</feature>
<keyword evidence="1" id="KW-1133">Transmembrane helix</keyword>
<organism evidence="2">
    <name type="scientific">Aspergillus flavus</name>
    <dbReference type="NCBI Taxonomy" id="5059"/>
    <lineage>
        <taxon>Eukaryota</taxon>
        <taxon>Fungi</taxon>
        <taxon>Dikarya</taxon>
        <taxon>Ascomycota</taxon>
        <taxon>Pezizomycotina</taxon>
        <taxon>Eurotiomycetes</taxon>
        <taxon>Eurotiomycetidae</taxon>
        <taxon>Eurotiales</taxon>
        <taxon>Aspergillaceae</taxon>
        <taxon>Aspergillus</taxon>
        <taxon>Aspergillus subgen. Circumdati</taxon>
    </lineage>
</organism>
<accession>A0A5N6HCG4</accession>
<keyword evidence="1" id="KW-0472">Membrane</keyword>
<name>A0A5N6HCG4_ASPFL</name>
<evidence type="ECO:0000313" key="2">
    <source>
        <dbReference type="EMBL" id="KAB8252222.1"/>
    </source>
</evidence>
<dbReference type="Proteomes" id="UP000325434">
    <property type="component" value="Unassembled WGS sequence"/>
</dbReference>
<reference evidence="2" key="1">
    <citation type="submission" date="2019-04" db="EMBL/GenBank/DDBJ databases">
        <title>Friends and foes A comparative genomics study of 23 Aspergillus species from section Flavi.</title>
        <authorList>
            <consortium name="DOE Joint Genome Institute"/>
            <person name="Kjaerbolling I."/>
            <person name="Vesth T."/>
            <person name="Frisvad J.C."/>
            <person name="Nybo J.L."/>
            <person name="Theobald S."/>
            <person name="Kildgaard S."/>
            <person name="Isbrandt T."/>
            <person name="Kuo A."/>
            <person name="Sato A."/>
            <person name="Lyhne E.K."/>
            <person name="Kogle M.E."/>
            <person name="Wiebenga A."/>
            <person name="Kun R.S."/>
            <person name="Lubbers R.J."/>
            <person name="Makela M.R."/>
            <person name="Barry K."/>
            <person name="Chovatia M."/>
            <person name="Clum A."/>
            <person name="Daum C."/>
            <person name="Haridas S."/>
            <person name="He G."/>
            <person name="LaButti K."/>
            <person name="Lipzen A."/>
            <person name="Mondo S."/>
            <person name="Riley R."/>
            <person name="Salamov A."/>
            <person name="Simmons B.A."/>
            <person name="Magnuson J.K."/>
            <person name="Henrissat B."/>
            <person name="Mortensen U.H."/>
            <person name="Larsen T.O."/>
            <person name="Devries R.P."/>
            <person name="Grigoriev I.V."/>
            <person name="Machida M."/>
            <person name="Baker S.E."/>
            <person name="Andersen M.R."/>
        </authorList>
    </citation>
    <scope>NUCLEOTIDE SEQUENCE [LARGE SCALE GENOMIC DNA]</scope>
    <source>
        <strain evidence="2">CBS 121.62</strain>
    </source>
</reference>
<keyword evidence="1" id="KW-0812">Transmembrane</keyword>
<protein>
    <submittedName>
        <fullName evidence="2">Uncharacterized protein</fullName>
    </submittedName>
</protein>
<dbReference type="EMBL" id="ML734556">
    <property type="protein sequence ID" value="KAB8252222.1"/>
    <property type="molecule type" value="Genomic_DNA"/>
</dbReference>
<gene>
    <name evidence="2" type="ORF">BDV35DRAFT_337131</name>
</gene>
<proteinExistence type="predicted"/>
<evidence type="ECO:0000256" key="1">
    <source>
        <dbReference type="SAM" id="Phobius"/>
    </source>
</evidence>